<evidence type="ECO:0000256" key="4">
    <source>
        <dbReference type="ARBA" id="ARBA00022692"/>
    </source>
</evidence>
<reference evidence="10 11" key="1">
    <citation type="journal article" date="2023" name="Life. Sci Alliance">
        <title>Evolutionary insights into 3D genome organization and epigenetic landscape of Vigna mungo.</title>
        <authorList>
            <person name="Junaid A."/>
            <person name="Singh B."/>
            <person name="Bhatia S."/>
        </authorList>
    </citation>
    <scope>NUCLEOTIDE SEQUENCE [LARGE SCALE GENOMIC DNA]</scope>
    <source>
        <strain evidence="10">Urdbean</strain>
    </source>
</reference>
<evidence type="ECO:0000256" key="5">
    <source>
        <dbReference type="ARBA" id="ARBA00022989"/>
    </source>
</evidence>
<keyword evidence="8" id="KW-0407">Ion channel</keyword>
<dbReference type="AlphaFoldDB" id="A0AAQ3NBD1"/>
<dbReference type="GO" id="GO:0015743">
    <property type="term" value="P:malate transport"/>
    <property type="evidence" value="ECO:0007669"/>
    <property type="project" value="InterPro"/>
</dbReference>
<evidence type="ECO:0000256" key="6">
    <source>
        <dbReference type="ARBA" id="ARBA00023065"/>
    </source>
</evidence>
<keyword evidence="6" id="KW-0406">Ion transport</keyword>
<feature type="transmembrane region" description="Helical" evidence="9">
    <location>
        <begin position="163"/>
        <end position="184"/>
    </location>
</feature>
<dbReference type="InterPro" id="IPR020966">
    <property type="entry name" value="ALMT"/>
</dbReference>
<keyword evidence="4 9" id="KW-0812">Transmembrane</keyword>
<organism evidence="10 11">
    <name type="scientific">Vigna mungo</name>
    <name type="common">Black gram</name>
    <name type="synonym">Phaseolus mungo</name>
    <dbReference type="NCBI Taxonomy" id="3915"/>
    <lineage>
        <taxon>Eukaryota</taxon>
        <taxon>Viridiplantae</taxon>
        <taxon>Streptophyta</taxon>
        <taxon>Embryophyta</taxon>
        <taxon>Tracheophyta</taxon>
        <taxon>Spermatophyta</taxon>
        <taxon>Magnoliopsida</taxon>
        <taxon>eudicotyledons</taxon>
        <taxon>Gunneridae</taxon>
        <taxon>Pentapetalae</taxon>
        <taxon>rosids</taxon>
        <taxon>fabids</taxon>
        <taxon>Fabales</taxon>
        <taxon>Fabaceae</taxon>
        <taxon>Papilionoideae</taxon>
        <taxon>50 kb inversion clade</taxon>
        <taxon>NPAAA clade</taxon>
        <taxon>indigoferoid/millettioid clade</taxon>
        <taxon>Phaseoleae</taxon>
        <taxon>Vigna</taxon>
    </lineage>
</organism>
<evidence type="ECO:0000256" key="8">
    <source>
        <dbReference type="ARBA" id="ARBA00023303"/>
    </source>
</evidence>
<dbReference type="EMBL" id="CP144695">
    <property type="protein sequence ID" value="WVZ06575.1"/>
    <property type="molecule type" value="Genomic_DNA"/>
</dbReference>
<dbReference type="Pfam" id="PF11744">
    <property type="entry name" value="ALMT"/>
    <property type="match status" value="1"/>
</dbReference>
<dbReference type="Proteomes" id="UP001374535">
    <property type="component" value="Chromosome 6"/>
</dbReference>
<evidence type="ECO:0000256" key="3">
    <source>
        <dbReference type="ARBA" id="ARBA00022448"/>
    </source>
</evidence>
<comment type="subcellular location">
    <subcellularLocation>
        <location evidence="1">Membrane</location>
        <topology evidence="1">Multi-pass membrane protein</topology>
    </subcellularLocation>
</comment>
<evidence type="ECO:0000256" key="7">
    <source>
        <dbReference type="ARBA" id="ARBA00023136"/>
    </source>
</evidence>
<accession>A0AAQ3NBD1</accession>
<dbReference type="GO" id="GO:0034220">
    <property type="term" value="P:monoatomic ion transmembrane transport"/>
    <property type="evidence" value="ECO:0007669"/>
    <property type="project" value="UniProtKB-KW"/>
</dbReference>
<dbReference type="PANTHER" id="PTHR31086">
    <property type="entry name" value="ALUMINUM-ACTIVATED MALATE TRANSPORTER 10"/>
    <property type="match status" value="1"/>
</dbReference>
<protein>
    <recommendedName>
        <fullName evidence="12">Aluminum-activated malate transporter</fullName>
    </recommendedName>
</protein>
<evidence type="ECO:0000256" key="9">
    <source>
        <dbReference type="SAM" id="Phobius"/>
    </source>
</evidence>
<comment type="similarity">
    <text evidence="2">Belongs to the aromatic acid exporter (TC 2.A.85) family.</text>
</comment>
<name>A0AAQ3NBD1_VIGMU</name>
<dbReference type="GO" id="GO:0016020">
    <property type="term" value="C:membrane"/>
    <property type="evidence" value="ECO:0007669"/>
    <property type="project" value="UniProtKB-SubCell"/>
</dbReference>
<evidence type="ECO:0000256" key="2">
    <source>
        <dbReference type="ARBA" id="ARBA00007079"/>
    </source>
</evidence>
<keyword evidence="7 9" id="KW-0472">Membrane</keyword>
<gene>
    <name evidence="10" type="ORF">V8G54_019921</name>
</gene>
<feature type="transmembrane region" description="Helical" evidence="9">
    <location>
        <begin position="134"/>
        <end position="151"/>
    </location>
</feature>
<feature type="transmembrane region" description="Helical" evidence="9">
    <location>
        <begin position="53"/>
        <end position="71"/>
    </location>
</feature>
<keyword evidence="5 9" id="KW-1133">Transmembrane helix</keyword>
<keyword evidence="11" id="KW-1185">Reference proteome</keyword>
<evidence type="ECO:0000313" key="11">
    <source>
        <dbReference type="Proteomes" id="UP001374535"/>
    </source>
</evidence>
<feature type="transmembrane region" description="Helical" evidence="9">
    <location>
        <begin position="28"/>
        <end position="47"/>
    </location>
</feature>
<evidence type="ECO:0000256" key="1">
    <source>
        <dbReference type="ARBA" id="ARBA00004141"/>
    </source>
</evidence>
<evidence type="ECO:0000313" key="10">
    <source>
        <dbReference type="EMBL" id="WVZ06575.1"/>
    </source>
</evidence>
<proteinExistence type="inferred from homology"/>
<feature type="transmembrane region" description="Helical" evidence="9">
    <location>
        <begin position="109"/>
        <end position="128"/>
    </location>
</feature>
<evidence type="ECO:0008006" key="12">
    <source>
        <dbReference type="Google" id="ProtNLM"/>
    </source>
</evidence>
<sequence length="406" mass="45387">MEVGAFFSSLKNCFKSITRIGTDDPRRVLHSLKVATALTLLSIIYWGRAVYGITRLVMSVMTVVGVFEFSVGGTLCKSVNRICATLIGGALGVAEQHLATALVEIEETVLLLILVFILGAITTFFRFFPKIKAIYDSGVVIFMTTFLLVAFSKHGVEKIFERLLTILIGIITCTLISIFIWPVWAGEDLHILLASNIETLANCLIGFEVNYFDNQIRDKSVLQGYETVLKSEATEESLTNLARWEPAHGFFRPRHPWNQYKKIGAFIKKCASKIESLHDYLNPEIPISSEFKFKIKKPCSRIITELYKALKVISSSTEIMVHPSAAKRHIEKAKAAAEELNFFLETVSLEEAKFLSIIPVGTVAFILEEITQLVEKIYQSIAELSELAEFKNVGEVTVSPEKPHVS</sequence>
<keyword evidence="3" id="KW-0813">Transport</keyword>